<reference evidence="1" key="2">
    <citation type="journal article" date="2015" name="Fish Shellfish Immunol.">
        <title>Early steps in the European eel (Anguilla anguilla)-Vibrio vulnificus interaction in the gills: Role of the RtxA13 toxin.</title>
        <authorList>
            <person name="Callol A."/>
            <person name="Pajuelo D."/>
            <person name="Ebbesson L."/>
            <person name="Teles M."/>
            <person name="MacKenzie S."/>
            <person name="Amaro C."/>
        </authorList>
    </citation>
    <scope>NUCLEOTIDE SEQUENCE</scope>
</reference>
<proteinExistence type="predicted"/>
<dbReference type="EMBL" id="GBXM01024993">
    <property type="protein sequence ID" value="JAH83584.1"/>
    <property type="molecule type" value="Transcribed_RNA"/>
</dbReference>
<reference evidence="1" key="1">
    <citation type="submission" date="2014-11" db="EMBL/GenBank/DDBJ databases">
        <authorList>
            <person name="Amaro Gonzalez C."/>
        </authorList>
    </citation>
    <scope>NUCLEOTIDE SEQUENCE</scope>
</reference>
<name>A0A0E9VZL3_ANGAN</name>
<accession>A0A0E9VZL3</accession>
<organism evidence="1">
    <name type="scientific">Anguilla anguilla</name>
    <name type="common">European freshwater eel</name>
    <name type="synonym">Muraena anguilla</name>
    <dbReference type="NCBI Taxonomy" id="7936"/>
    <lineage>
        <taxon>Eukaryota</taxon>
        <taxon>Metazoa</taxon>
        <taxon>Chordata</taxon>
        <taxon>Craniata</taxon>
        <taxon>Vertebrata</taxon>
        <taxon>Euteleostomi</taxon>
        <taxon>Actinopterygii</taxon>
        <taxon>Neopterygii</taxon>
        <taxon>Teleostei</taxon>
        <taxon>Anguilliformes</taxon>
        <taxon>Anguillidae</taxon>
        <taxon>Anguilla</taxon>
    </lineage>
</organism>
<sequence length="48" mass="5793">MLLRVVCHEILYIWKVCRGRKEVGKRCSREPYSMPLFYLHVGCKCFLM</sequence>
<protein>
    <submittedName>
        <fullName evidence="1">Uncharacterized protein</fullName>
    </submittedName>
</protein>
<dbReference type="AlphaFoldDB" id="A0A0E9VZL3"/>
<evidence type="ECO:0000313" key="1">
    <source>
        <dbReference type="EMBL" id="JAH83584.1"/>
    </source>
</evidence>